<evidence type="ECO:0000313" key="4">
    <source>
        <dbReference type="EnsemblPlants" id="QL08p004070:mrna"/>
    </source>
</evidence>
<dbReference type="InterPro" id="IPR000719">
    <property type="entry name" value="Prot_kinase_dom"/>
</dbReference>
<keyword evidence="5" id="KW-1185">Reference proteome</keyword>
<dbReference type="Pfam" id="PF07714">
    <property type="entry name" value="PK_Tyr_Ser-Thr"/>
    <property type="match status" value="2"/>
</dbReference>
<dbReference type="GO" id="GO:0007166">
    <property type="term" value="P:cell surface receptor signaling pathway"/>
    <property type="evidence" value="ECO:0007669"/>
    <property type="project" value="InterPro"/>
</dbReference>
<feature type="domain" description="Protein kinase" evidence="3">
    <location>
        <begin position="653"/>
        <end position="958"/>
    </location>
</feature>
<keyword evidence="1" id="KW-0547">Nucleotide-binding</keyword>
<dbReference type="Proteomes" id="UP000594261">
    <property type="component" value="Chromosome 8"/>
</dbReference>
<protein>
    <recommendedName>
        <fullName evidence="3">Protein kinase domain-containing protein</fullName>
    </recommendedName>
</protein>
<dbReference type="Gene3D" id="3.40.50.620">
    <property type="entry name" value="HUPs"/>
    <property type="match status" value="2"/>
</dbReference>
<dbReference type="AlphaFoldDB" id="A0A7N2M7H5"/>
<dbReference type="PANTHER" id="PTHR27005">
    <property type="entry name" value="WALL-ASSOCIATED RECEPTOR KINASE-LIKE 21"/>
    <property type="match status" value="1"/>
</dbReference>
<dbReference type="GO" id="GO:0005524">
    <property type="term" value="F:ATP binding"/>
    <property type="evidence" value="ECO:0007669"/>
    <property type="project" value="UniProtKB-KW"/>
</dbReference>
<dbReference type="InterPro" id="IPR001245">
    <property type="entry name" value="Ser-Thr/Tyr_kinase_cat_dom"/>
</dbReference>
<evidence type="ECO:0000313" key="5">
    <source>
        <dbReference type="Proteomes" id="UP000594261"/>
    </source>
</evidence>
<feature type="domain" description="Protein kinase" evidence="3">
    <location>
        <begin position="89"/>
        <end position="393"/>
    </location>
</feature>
<accession>A0A7N2M7H5</accession>
<dbReference type="GO" id="GO:0004674">
    <property type="term" value="F:protein serine/threonine kinase activity"/>
    <property type="evidence" value="ECO:0007669"/>
    <property type="project" value="TreeGrafter"/>
</dbReference>
<dbReference type="InterPro" id="IPR045274">
    <property type="entry name" value="WAK-like"/>
</dbReference>
<evidence type="ECO:0000256" key="1">
    <source>
        <dbReference type="ARBA" id="ARBA00022741"/>
    </source>
</evidence>
<dbReference type="SUPFAM" id="SSF56112">
    <property type="entry name" value="Protein kinase-like (PK-like)"/>
    <property type="match status" value="2"/>
</dbReference>
<dbReference type="SUPFAM" id="SSF52374">
    <property type="entry name" value="Nucleotidylyl transferase"/>
    <property type="match status" value="2"/>
</dbReference>
<dbReference type="GO" id="GO:0005886">
    <property type="term" value="C:plasma membrane"/>
    <property type="evidence" value="ECO:0007669"/>
    <property type="project" value="TreeGrafter"/>
</dbReference>
<dbReference type="InParanoid" id="A0A7N2M7H5"/>
<dbReference type="PROSITE" id="PS50011">
    <property type="entry name" value="PROTEIN_KINASE_DOM"/>
    <property type="match status" value="2"/>
</dbReference>
<dbReference type="EnsemblPlants" id="QL08p004070:mrna">
    <property type="protein sequence ID" value="QL08p004070:mrna"/>
    <property type="gene ID" value="QL08p004070"/>
</dbReference>
<name>A0A7N2M7H5_QUELO</name>
<sequence length="1083" mass="123263">MRWSWFMPFHHFFIKRKQRERAFYENGRLLLEKLIASCNAKPIPIRTFSAQQLRQATNNFSSEQLVTGFSIRYKVSLEGRIVLIKSSFVQNAKPIPIRTFSPQQLRQATNNYPPQHLGIYWYKGSLEGRIVLIKRIDYLGRIAINDLVISAQMSGHSNVLKPIGCCLHTPYPFLVFEFAANGFLSDRIYVSRVTELQHEPMVWERRLKIARQIAHALSYLHTAFPRPVIHMGIRMRCILLDEHDVPKLSNFYFSVSIPEDEADVEGFNGLRYLGFCAPEFEATGKVTEKADVYDFGRFLLELLTGEDSWQISRLTIDKDSSLVAYIHNRAQGSCINEIVDPAILAEDGEGGASLEHQLQAVVDLALTCTEEDPQTRPTMVDVTKQLRRIERFTQTGEELGGNLQNLKLLEKLARDALNAEGYCVIGGYMSPVNDAYKKRARQSTFQRSLTVLSRVKSILCESGQVPRELHSYTYLFDTILRLYPSKRNIGSNNTVSVYHYRESGCYNPLRLCLSAALICSNLLAFLEPGFHTKTICRDYGVVCIRREGQDVEKIISDDEILNEFRDNIKVVDELIPNQIRSTRVRIEERKQREERERLFYENGSKLLEKLIASCNAKPIPIRTFSAQQLRQATNNFSSEKLVMGFSIWYKGSLEGQIVLIKGSFVHNVKLIPIRTFSPQQLRQATNNYLSQHLGIYWYKGSLEGRIVLIKRLDNLAYIAINDLVISAQMSGHSNVLRPIGCCLHTRIPILVFEFAANGLLADRIYVSRVTELQHEPMVWESRLKIARQIAHALSYLHTAFPRPVIYMAMDLHSILLDEHDVPKLSHFHFSVSIPEGEVDVDAPFLSTFKSPEFKTAGKVTEKADVYDFGRFLLELLTGDDSFKDSTFIAYIHNCAQGSCINEIVDPAILAEGGASLQHQLQAVVDLALACTEEDPQTRPTMVDVTKQLRRIERPNKLVCILSNEGEFSMRSANGISQSHGFTKMGEKLGGNLQNLKLRESFEEHAFVSLKRNASSDEIQAVNEASERPLEDNIEVVDELIPNQISSTRVRDCISRGLSIKYLTADEVIDYIREQHLYLNSDDK</sequence>
<dbReference type="InterPro" id="IPR014729">
    <property type="entry name" value="Rossmann-like_a/b/a_fold"/>
</dbReference>
<dbReference type="PANTHER" id="PTHR27005:SF543">
    <property type="entry name" value="NON-FUNCTIONAL PSEUDOKINASE ZED1-LIKE"/>
    <property type="match status" value="1"/>
</dbReference>
<reference evidence="4" key="2">
    <citation type="submission" date="2021-01" db="UniProtKB">
        <authorList>
            <consortium name="EnsemblPlants"/>
        </authorList>
    </citation>
    <scope>IDENTIFICATION</scope>
</reference>
<evidence type="ECO:0000256" key="2">
    <source>
        <dbReference type="ARBA" id="ARBA00022840"/>
    </source>
</evidence>
<dbReference type="Gene3D" id="3.30.200.20">
    <property type="entry name" value="Phosphorylase Kinase, domain 1"/>
    <property type="match status" value="1"/>
</dbReference>
<keyword evidence="2" id="KW-0067">ATP-binding</keyword>
<organism evidence="4 5">
    <name type="scientific">Quercus lobata</name>
    <name type="common">Valley oak</name>
    <dbReference type="NCBI Taxonomy" id="97700"/>
    <lineage>
        <taxon>Eukaryota</taxon>
        <taxon>Viridiplantae</taxon>
        <taxon>Streptophyta</taxon>
        <taxon>Embryophyta</taxon>
        <taxon>Tracheophyta</taxon>
        <taxon>Spermatophyta</taxon>
        <taxon>Magnoliopsida</taxon>
        <taxon>eudicotyledons</taxon>
        <taxon>Gunneridae</taxon>
        <taxon>Pentapetalae</taxon>
        <taxon>rosids</taxon>
        <taxon>fabids</taxon>
        <taxon>Fagales</taxon>
        <taxon>Fagaceae</taxon>
        <taxon>Quercus</taxon>
    </lineage>
</organism>
<dbReference type="EMBL" id="LRBV02000008">
    <property type="status" value="NOT_ANNOTATED_CDS"/>
    <property type="molecule type" value="Genomic_DNA"/>
</dbReference>
<evidence type="ECO:0000259" key="3">
    <source>
        <dbReference type="PROSITE" id="PS50011"/>
    </source>
</evidence>
<dbReference type="Gramene" id="QL08p004070:mrna">
    <property type="protein sequence ID" value="QL08p004070:mrna"/>
    <property type="gene ID" value="QL08p004070"/>
</dbReference>
<dbReference type="Gene3D" id="1.10.510.10">
    <property type="entry name" value="Transferase(Phosphotransferase) domain 1"/>
    <property type="match status" value="2"/>
</dbReference>
<proteinExistence type="predicted"/>
<reference evidence="4 5" key="1">
    <citation type="journal article" date="2016" name="G3 (Bethesda)">
        <title>First Draft Assembly and Annotation of the Genome of a California Endemic Oak Quercus lobata Nee (Fagaceae).</title>
        <authorList>
            <person name="Sork V.L."/>
            <person name="Fitz-Gibbon S.T."/>
            <person name="Puiu D."/>
            <person name="Crepeau M."/>
            <person name="Gugger P.F."/>
            <person name="Sherman R."/>
            <person name="Stevens K."/>
            <person name="Langley C.H."/>
            <person name="Pellegrini M."/>
            <person name="Salzberg S.L."/>
        </authorList>
    </citation>
    <scope>NUCLEOTIDE SEQUENCE [LARGE SCALE GENOMIC DNA]</scope>
    <source>
        <strain evidence="4 5">cv. SW786</strain>
    </source>
</reference>
<dbReference type="InterPro" id="IPR011009">
    <property type="entry name" value="Kinase-like_dom_sf"/>
</dbReference>